<accession>A0A0G4MN88</accession>
<evidence type="ECO:0000313" key="3">
    <source>
        <dbReference type="Proteomes" id="UP000044602"/>
    </source>
</evidence>
<evidence type="ECO:0000256" key="1">
    <source>
        <dbReference type="SAM" id="MobiDB-lite"/>
    </source>
</evidence>
<name>A0A0G4MN88_VERLO</name>
<proteinExistence type="predicted"/>
<protein>
    <submittedName>
        <fullName evidence="2">Uncharacterized protein</fullName>
    </submittedName>
</protein>
<feature type="region of interest" description="Disordered" evidence="1">
    <location>
        <begin position="1"/>
        <end position="90"/>
    </location>
</feature>
<reference evidence="2 3" key="1">
    <citation type="submission" date="2015-05" db="EMBL/GenBank/DDBJ databases">
        <authorList>
            <person name="Wang D.B."/>
            <person name="Wang M."/>
        </authorList>
    </citation>
    <scope>NUCLEOTIDE SEQUENCE [LARGE SCALE GENOMIC DNA]</scope>
    <source>
        <strain evidence="2">VL1</strain>
    </source>
</reference>
<feature type="compositionally biased region" description="Basic residues" evidence="1">
    <location>
        <begin position="1"/>
        <end position="10"/>
    </location>
</feature>
<feature type="compositionally biased region" description="Basic residues" evidence="1">
    <location>
        <begin position="46"/>
        <end position="58"/>
    </location>
</feature>
<sequence>LLPRRRHRLRQALQRRPAPAGLLWPEGRPADRRHPSPRPRLSLPHPSRRRAHRPRARRPRSELPQRLPRREAARRRDGAAPRPAGRRGCVRWRRARGRGCPRCREGRHGQGGC</sequence>
<organism evidence="2 3">
    <name type="scientific">Verticillium longisporum</name>
    <name type="common">Verticillium dahliae var. longisporum</name>
    <dbReference type="NCBI Taxonomy" id="100787"/>
    <lineage>
        <taxon>Eukaryota</taxon>
        <taxon>Fungi</taxon>
        <taxon>Dikarya</taxon>
        <taxon>Ascomycota</taxon>
        <taxon>Pezizomycotina</taxon>
        <taxon>Sordariomycetes</taxon>
        <taxon>Hypocreomycetidae</taxon>
        <taxon>Glomerellales</taxon>
        <taxon>Plectosphaerellaceae</taxon>
        <taxon>Verticillium</taxon>
    </lineage>
</organism>
<feature type="non-terminal residue" evidence="2">
    <location>
        <position position="1"/>
    </location>
</feature>
<dbReference type="EMBL" id="CVQH01023609">
    <property type="protein sequence ID" value="CRK35530.1"/>
    <property type="molecule type" value="Genomic_DNA"/>
</dbReference>
<gene>
    <name evidence="2" type="ORF">BN1708_019799</name>
</gene>
<feature type="compositionally biased region" description="Low complexity" evidence="1">
    <location>
        <begin position="11"/>
        <end position="20"/>
    </location>
</feature>
<keyword evidence="3" id="KW-1185">Reference proteome</keyword>
<dbReference type="AlphaFoldDB" id="A0A0G4MN88"/>
<evidence type="ECO:0000313" key="2">
    <source>
        <dbReference type="EMBL" id="CRK35530.1"/>
    </source>
</evidence>
<dbReference type="Proteomes" id="UP000044602">
    <property type="component" value="Unassembled WGS sequence"/>
</dbReference>
<feature type="non-terminal residue" evidence="2">
    <location>
        <position position="113"/>
    </location>
</feature>
<feature type="compositionally biased region" description="Basic and acidic residues" evidence="1">
    <location>
        <begin position="59"/>
        <end position="79"/>
    </location>
</feature>